<keyword evidence="2" id="KW-0812">Transmembrane</keyword>
<feature type="transmembrane region" description="Helical" evidence="2">
    <location>
        <begin position="95"/>
        <end position="115"/>
    </location>
</feature>
<organism evidence="3">
    <name type="scientific">Homavirus sp</name>
    <dbReference type="NCBI Taxonomy" id="2487769"/>
    <lineage>
        <taxon>Viruses</taxon>
        <taxon>Varidnaviria</taxon>
        <taxon>Bamfordvirae</taxon>
        <taxon>Nucleocytoviricota</taxon>
        <taxon>Megaviricetes</taxon>
        <taxon>Imitervirales</taxon>
        <taxon>Mimiviridae</taxon>
        <taxon>Klosneuvirinae</taxon>
    </lineage>
</organism>
<feature type="transmembrane region" description="Helical" evidence="2">
    <location>
        <begin position="33"/>
        <end position="58"/>
    </location>
</feature>
<evidence type="ECO:0008006" key="4">
    <source>
        <dbReference type="Google" id="ProtNLM"/>
    </source>
</evidence>
<evidence type="ECO:0000313" key="3">
    <source>
        <dbReference type="EMBL" id="AYV82084.1"/>
    </source>
</evidence>
<sequence>MLNITVGKVSHVYGGLTDVQLDDYYNIMSSYHLLWYFILCRRDIVIILSALMGALYEIPFRRVTLVYPITTIFNAILAGFVCYIGGNFVVGMIPFPLRGLMSLLLIMSIIFSKYYEVRNVLKYMFGELDGSDRSDRSTRQTYKNVTWNLTREPTCVCDTDSRPRCRCNCAFECQCNHQQYTHEHTFGLGHKSGYHCNTNDLSDNEKICKYLVKESRNEPENEVQNKSEYISNNSSDNLSKNEFDSENESESNNEPKTETNINGNQIDDIMMSTDTN</sequence>
<keyword evidence="2" id="KW-0472">Membrane</keyword>
<evidence type="ECO:0000256" key="2">
    <source>
        <dbReference type="SAM" id="Phobius"/>
    </source>
</evidence>
<protein>
    <recommendedName>
        <fullName evidence="4">Transmembrane protein</fullName>
    </recommendedName>
</protein>
<dbReference type="EMBL" id="MK072337">
    <property type="protein sequence ID" value="AYV82084.1"/>
    <property type="molecule type" value="Genomic_DNA"/>
</dbReference>
<proteinExistence type="predicted"/>
<evidence type="ECO:0000256" key="1">
    <source>
        <dbReference type="SAM" id="MobiDB-lite"/>
    </source>
</evidence>
<reference evidence="3" key="1">
    <citation type="submission" date="2018-10" db="EMBL/GenBank/DDBJ databases">
        <title>Hidden diversity of soil giant viruses.</title>
        <authorList>
            <person name="Schulz F."/>
            <person name="Alteio L."/>
            <person name="Goudeau D."/>
            <person name="Ryan E.M."/>
            <person name="Malmstrom R.R."/>
            <person name="Blanchard J."/>
            <person name="Woyke T."/>
        </authorList>
    </citation>
    <scope>NUCLEOTIDE SEQUENCE</scope>
    <source>
        <strain evidence="3">HOV1</strain>
    </source>
</reference>
<accession>A0A3G5A6H5</accession>
<keyword evidence="2" id="KW-1133">Transmembrane helix</keyword>
<gene>
    <name evidence="3" type="ORF">Homavirus6_5</name>
</gene>
<feature type="region of interest" description="Disordered" evidence="1">
    <location>
        <begin position="217"/>
        <end position="276"/>
    </location>
</feature>
<name>A0A3G5A6H5_9VIRU</name>
<feature type="compositionally biased region" description="Polar residues" evidence="1">
    <location>
        <begin position="226"/>
        <end position="238"/>
    </location>
</feature>
<feature type="transmembrane region" description="Helical" evidence="2">
    <location>
        <begin position="65"/>
        <end position="89"/>
    </location>
</feature>